<name>A0A2Z4Y601_SUMC1</name>
<evidence type="ECO:0000313" key="2">
    <source>
        <dbReference type="Proteomes" id="UP000262583"/>
    </source>
</evidence>
<dbReference type="EMBL" id="CP030759">
    <property type="protein sequence ID" value="AXA36409.1"/>
    <property type="molecule type" value="Genomic_DNA"/>
</dbReference>
<proteinExistence type="predicted"/>
<reference evidence="1 2" key="1">
    <citation type="submission" date="2018-05" db="EMBL/GenBank/DDBJ databases">
        <title>A metagenomic window into the 2 km-deep terrestrial subsurface aquifer revealed taxonomically and functionally diverse microbial community comprising novel uncultured bacterial lineages.</title>
        <authorList>
            <person name="Kadnikov V.V."/>
            <person name="Mardanov A.V."/>
            <person name="Beletsky A.V."/>
            <person name="Banks D."/>
            <person name="Pimenov N.V."/>
            <person name="Frank Y.A."/>
            <person name="Karnachuk O.V."/>
            <person name="Ravin N.V."/>
        </authorList>
    </citation>
    <scope>NUCLEOTIDE SEQUENCE [LARGE SCALE GENOMIC DNA]</scope>
    <source>
        <strain evidence="1">BY</strain>
    </source>
</reference>
<protein>
    <submittedName>
        <fullName evidence="1">Uncharacterized protein</fullName>
    </submittedName>
</protein>
<dbReference type="AlphaFoldDB" id="A0A2Z4Y601"/>
<dbReference type="Proteomes" id="UP000262583">
    <property type="component" value="Chromosome"/>
</dbReference>
<evidence type="ECO:0000313" key="1">
    <source>
        <dbReference type="EMBL" id="AXA36409.1"/>
    </source>
</evidence>
<organism evidence="1 2">
    <name type="scientific">Sumerlaea chitinivorans</name>
    <dbReference type="NCBI Taxonomy" id="2250252"/>
    <lineage>
        <taxon>Bacteria</taxon>
        <taxon>Candidatus Sumerlaeota</taxon>
        <taxon>Candidatus Sumerlaeia</taxon>
        <taxon>Candidatus Sumerlaeales</taxon>
        <taxon>Candidatus Sumerlaeaceae</taxon>
        <taxon>Candidatus Sumerlaea</taxon>
    </lineage>
</organism>
<sequence length="50" mass="5910">MFETWLRRLICDPWSPYQTILLVKSYTLTRIPLHPSGSQEKNSNRTSMVN</sequence>
<accession>A0A2Z4Y601</accession>
<gene>
    <name evidence="1" type="ORF">BRCON_1632</name>
</gene>
<dbReference type="KEGG" id="schv:BRCON_1632"/>